<dbReference type="AlphaFoldDB" id="A0A927HAY8"/>
<evidence type="ECO:0000259" key="1">
    <source>
        <dbReference type="PROSITE" id="PS51186"/>
    </source>
</evidence>
<protein>
    <submittedName>
        <fullName evidence="2">GNAT family N-acetyltransferase</fullName>
    </submittedName>
</protein>
<organism evidence="2 3">
    <name type="scientific">Peribacillus faecalis</name>
    <dbReference type="NCBI Taxonomy" id="2772559"/>
    <lineage>
        <taxon>Bacteria</taxon>
        <taxon>Bacillati</taxon>
        <taxon>Bacillota</taxon>
        <taxon>Bacilli</taxon>
        <taxon>Bacillales</taxon>
        <taxon>Bacillaceae</taxon>
        <taxon>Peribacillus</taxon>
    </lineage>
</organism>
<dbReference type="PANTHER" id="PTHR43072">
    <property type="entry name" value="N-ACETYLTRANSFERASE"/>
    <property type="match status" value="1"/>
</dbReference>
<proteinExistence type="predicted"/>
<dbReference type="Gene3D" id="3.40.630.30">
    <property type="match status" value="1"/>
</dbReference>
<dbReference type="SUPFAM" id="SSF55729">
    <property type="entry name" value="Acyl-CoA N-acyltransferases (Nat)"/>
    <property type="match status" value="1"/>
</dbReference>
<evidence type="ECO:0000313" key="3">
    <source>
        <dbReference type="Proteomes" id="UP000602076"/>
    </source>
</evidence>
<gene>
    <name evidence="2" type="ORF">IEO70_06625</name>
</gene>
<dbReference type="Pfam" id="PF00583">
    <property type="entry name" value="Acetyltransf_1"/>
    <property type="match status" value="1"/>
</dbReference>
<dbReference type="CDD" id="cd04301">
    <property type="entry name" value="NAT_SF"/>
    <property type="match status" value="1"/>
</dbReference>
<comment type="caution">
    <text evidence="2">The sequence shown here is derived from an EMBL/GenBank/DDBJ whole genome shotgun (WGS) entry which is preliminary data.</text>
</comment>
<dbReference type="PROSITE" id="PS51186">
    <property type="entry name" value="GNAT"/>
    <property type="match status" value="1"/>
</dbReference>
<dbReference type="InterPro" id="IPR000182">
    <property type="entry name" value="GNAT_dom"/>
</dbReference>
<reference evidence="2" key="1">
    <citation type="submission" date="2020-09" db="EMBL/GenBank/DDBJ databases">
        <title>Bacillus faecalis sp. nov., a moderately halophilic bacterium isolated from cow faeces.</title>
        <authorList>
            <person name="Jiang L."/>
            <person name="Lee J."/>
        </authorList>
    </citation>
    <scope>NUCLEOTIDE SEQUENCE</scope>
    <source>
        <strain evidence="2">AGMB 02131</strain>
    </source>
</reference>
<dbReference type="GO" id="GO:0016747">
    <property type="term" value="F:acyltransferase activity, transferring groups other than amino-acyl groups"/>
    <property type="evidence" value="ECO:0007669"/>
    <property type="project" value="InterPro"/>
</dbReference>
<dbReference type="EMBL" id="JACXSI010000012">
    <property type="protein sequence ID" value="MBD3108037.1"/>
    <property type="molecule type" value="Genomic_DNA"/>
</dbReference>
<feature type="domain" description="N-acetyltransferase" evidence="1">
    <location>
        <begin position="10"/>
        <end position="155"/>
    </location>
</feature>
<dbReference type="InterPro" id="IPR016181">
    <property type="entry name" value="Acyl_CoA_acyltransferase"/>
</dbReference>
<keyword evidence="3" id="KW-1185">Reference proteome</keyword>
<dbReference type="Proteomes" id="UP000602076">
    <property type="component" value="Unassembled WGS sequence"/>
</dbReference>
<name>A0A927HAY8_9BACI</name>
<dbReference type="RefSeq" id="WP_190997575.1">
    <property type="nucleotide sequence ID" value="NZ_JACXSI010000012.1"/>
</dbReference>
<evidence type="ECO:0000313" key="2">
    <source>
        <dbReference type="EMBL" id="MBD3108037.1"/>
    </source>
</evidence>
<accession>A0A927HAY8</accession>
<sequence>MKTRQTKDFELVAKLNKYVHDIHANLYPEYFKKYDFEEIKTFFQKIIDKEEFTFILLEDDNLPLGYAWIEFRNYPENTFKKAYKSVYVHQISISENQRKKGYGSKLMNEIIEIAKANGINKIELDYWFNNETAKDFYKKNDFVKYREFVYKDIQC</sequence>